<keyword evidence="4" id="KW-0963">Cytoplasm</keyword>
<comment type="similarity">
    <text evidence="2">Belongs to the TsaE family.</text>
</comment>
<evidence type="ECO:0000256" key="6">
    <source>
        <dbReference type="ARBA" id="ARBA00022723"/>
    </source>
</evidence>
<dbReference type="InterPro" id="IPR003442">
    <property type="entry name" value="T6A_TsaE"/>
</dbReference>
<dbReference type="PANTHER" id="PTHR33540:SF2">
    <property type="entry name" value="TRNA THREONYLCARBAMOYLADENOSINE BIOSYNTHESIS PROTEIN TSAE"/>
    <property type="match status" value="1"/>
</dbReference>
<gene>
    <name evidence="11" type="ORF">A7E78_06015</name>
</gene>
<name>A0A1L3GNC7_9BACT</name>
<dbReference type="GO" id="GO:0005737">
    <property type="term" value="C:cytoplasm"/>
    <property type="evidence" value="ECO:0007669"/>
    <property type="project" value="UniProtKB-SubCell"/>
</dbReference>
<organism evidence="11 12">
    <name type="scientific">Syntrophotalea acetylenivorans</name>
    <dbReference type="NCBI Taxonomy" id="1842532"/>
    <lineage>
        <taxon>Bacteria</taxon>
        <taxon>Pseudomonadati</taxon>
        <taxon>Thermodesulfobacteriota</taxon>
        <taxon>Desulfuromonadia</taxon>
        <taxon>Desulfuromonadales</taxon>
        <taxon>Syntrophotaleaceae</taxon>
        <taxon>Syntrophotalea</taxon>
    </lineage>
</organism>
<protein>
    <recommendedName>
        <fullName evidence="3">tRNA threonylcarbamoyladenosine biosynthesis protein TsaE</fullName>
    </recommendedName>
    <alternativeName>
        <fullName evidence="10">t(6)A37 threonylcarbamoyladenosine biosynthesis protein TsaE</fullName>
    </alternativeName>
</protein>
<dbReference type="RefSeq" id="WP_072283404.1">
    <property type="nucleotide sequence ID" value="NZ_CP015519.1"/>
</dbReference>
<evidence type="ECO:0000256" key="5">
    <source>
        <dbReference type="ARBA" id="ARBA00022694"/>
    </source>
</evidence>
<evidence type="ECO:0000256" key="3">
    <source>
        <dbReference type="ARBA" id="ARBA00019010"/>
    </source>
</evidence>
<dbReference type="KEGG" id="pef:A7E78_06015"/>
<sequence>MSVWSLSTSSEEETGRLGRCLGRLIEQPLVILLSGDLGAGKTCFSRGLARGLGVPEEVPVASPSYTLMNAYTGRLELYHFDLYRLAEPEDLLELGMEEYLPGDGVAIVEWADLFTGLAREYLAVHLSHEQADQRRIECRAAGAGPLALMQKWQGEWLSQAGDND</sequence>
<dbReference type="Gene3D" id="3.40.50.300">
    <property type="entry name" value="P-loop containing nucleotide triphosphate hydrolases"/>
    <property type="match status" value="1"/>
</dbReference>
<keyword evidence="8" id="KW-0067">ATP-binding</keyword>
<evidence type="ECO:0000256" key="9">
    <source>
        <dbReference type="ARBA" id="ARBA00022842"/>
    </source>
</evidence>
<evidence type="ECO:0000256" key="7">
    <source>
        <dbReference type="ARBA" id="ARBA00022741"/>
    </source>
</evidence>
<dbReference type="PANTHER" id="PTHR33540">
    <property type="entry name" value="TRNA THREONYLCARBAMOYLADENOSINE BIOSYNTHESIS PROTEIN TSAE"/>
    <property type="match status" value="1"/>
</dbReference>
<dbReference type="GO" id="GO:0005524">
    <property type="term" value="F:ATP binding"/>
    <property type="evidence" value="ECO:0007669"/>
    <property type="project" value="UniProtKB-KW"/>
</dbReference>
<dbReference type="InterPro" id="IPR027417">
    <property type="entry name" value="P-loop_NTPase"/>
</dbReference>
<dbReference type="Proteomes" id="UP000182517">
    <property type="component" value="Chromosome"/>
</dbReference>
<dbReference type="STRING" id="1842532.A7E78_06015"/>
<keyword evidence="5" id="KW-0819">tRNA processing</keyword>
<dbReference type="Pfam" id="PF02367">
    <property type="entry name" value="TsaE"/>
    <property type="match status" value="1"/>
</dbReference>
<evidence type="ECO:0000256" key="4">
    <source>
        <dbReference type="ARBA" id="ARBA00022490"/>
    </source>
</evidence>
<accession>A0A1L3GNC7</accession>
<dbReference type="GO" id="GO:0002949">
    <property type="term" value="P:tRNA threonylcarbamoyladenosine modification"/>
    <property type="evidence" value="ECO:0007669"/>
    <property type="project" value="InterPro"/>
</dbReference>
<evidence type="ECO:0000313" key="12">
    <source>
        <dbReference type="Proteomes" id="UP000182517"/>
    </source>
</evidence>
<dbReference type="GO" id="GO:0046872">
    <property type="term" value="F:metal ion binding"/>
    <property type="evidence" value="ECO:0007669"/>
    <property type="project" value="UniProtKB-KW"/>
</dbReference>
<reference evidence="11 12" key="1">
    <citation type="journal article" date="2017" name="Genome Announc.">
        <title>Complete Genome Sequences of Two Acetylene-Fermenting Pelobacter acetylenicus Strains.</title>
        <authorList>
            <person name="Sutton J.M."/>
            <person name="Baesman S.M."/>
            <person name="Fierst J.L."/>
            <person name="Poret-Peterson A.T."/>
            <person name="Oremland R.S."/>
            <person name="Dunlap D.S."/>
            <person name="Akob D.M."/>
        </authorList>
    </citation>
    <scope>NUCLEOTIDE SEQUENCE [LARGE SCALE GENOMIC DNA]</scope>
    <source>
        <strain evidence="11 12">SFB93</strain>
    </source>
</reference>
<dbReference type="GO" id="GO:0016740">
    <property type="term" value="F:transferase activity"/>
    <property type="evidence" value="ECO:0007669"/>
    <property type="project" value="UniProtKB-KW"/>
</dbReference>
<evidence type="ECO:0000256" key="1">
    <source>
        <dbReference type="ARBA" id="ARBA00004496"/>
    </source>
</evidence>
<evidence type="ECO:0000256" key="2">
    <source>
        <dbReference type="ARBA" id="ARBA00007599"/>
    </source>
</evidence>
<comment type="subcellular location">
    <subcellularLocation>
        <location evidence="1">Cytoplasm</location>
    </subcellularLocation>
</comment>
<keyword evidence="7" id="KW-0547">Nucleotide-binding</keyword>
<proteinExistence type="inferred from homology"/>
<dbReference type="EMBL" id="CP015519">
    <property type="protein sequence ID" value="APG27437.1"/>
    <property type="molecule type" value="Genomic_DNA"/>
</dbReference>
<evidence type="ECO:0000313" key="11">
    <source>
        <dbReference type="EMBL" id="APG27437.1"/>
    </source>
</evidence>
<keyword evidence="11" id="KW-0808">Transferase</keyword>
<dbReference type="AlphaFoldDB" id="A0A1L3GNC7"/>
<keyword evidence="12" id="KW-1185">Reference proteome</keyword>
<dbReference type="OrthoDB" id="9799110at2"/>
<keyword evidence="6" id="KW-0479">Metal-binding</keyword>
<evidence type="ECO:0000256" key="8">
    <source>
        <dbReference type="ARBA" id="ARBA00022840"/>
    </source>
</evidence>
<keyword evidence="9" id="KW-0460">Magnesium</keyword>
<evidence type="ECO:0000256" key="10">
    <source>
        <dbReference type="ARBA" id="ARBA00032441"/>
    </source>
</evidence>
<dbReference type="SUPFAM" id="SSF52540">
    <property type="entry name" value="P-loop containing nucleoside triphosphate hydrolases"/>
    <property type="match status" value="1"/>
</dbReference>
<dbReference type="NCBIfam" id="TIGR00150">
    <property type="entry name" value="T6A_YjeE"/>
    <property type="match status" value="1"/>
</dbReference>